<evidence type="ECO:0000313" key="4">
    <source>
        <dbReference type="Proteomes" id="UP000807716"/>
    </source>
</evidence>
<accession>A0A9P6U7P3</accession>
<sequence>MSTAQQDNVAPLPAAGAAYAKYKDRFYIAGGTVKSGIGVSSTTDQFFALDLSKPWDAASPAWIRLKEAPKKGFVGAAMSWDGKFFMTLPDNGTAAHQYSFDSLTWNESKASFRDPMLGAFPVTLGDSGTVLIAGGLTAAGDVRNQYDIYKFDTGENIMGQPLPVGVLPYRQGYKALWSSALKSAVFYGGYGLETLGQWVTLYNPTTNQWNMLNTTGDVTLTTFDHCMAISRSSFLDPGSVVDAGQLSTPIAIYQISLDSWVKMYNPSLAYRGPPPETGPPPSQPTTQEDNDQDEVGTLNIGAIAGGIAGAVTVVAFFGFLNRPQKTTTAALEWTRNTMTMSMKKNSYLRYPEEEDFAHLSMQAAM</sequence>
<dbReference type="SUPFAM" id="SSF50965">
    <property type="entry name" value="Galactose oxidase, central domain"/>
    <property type="match status" value="1"/>
</dbReference>
<reference evidence="3" key="1">
    <citation type="journal article" date="2020" name="Fungal Divers.">
        <title>Resolving the Mortierellaceae phylogeny through synthesis of multi-gene phylogenetics and phylogenomics.</title>
        <authorList>
            <person name="Vandepol N."/>
            <person name="Liber J."/>
            <person name="Desiro A."/>
            <person name="Na H."/>
            <person name="Kennedy M."/>
            <person name="Barry K."/>
            <person name="Grigoriev I.V."/>
            <person name="Miller A.N."/>
            <person name="O'Donnell K."/>
            <person name="Stajich J.E."/>
            <person name="Bonito G."/>
        </authorList>
    </citation>
    <scope>NUCLEOTIDE SEQUENCE</scope>
    <source>
        <strain evidence="3">BC1065</strain>
    </source>
</reference>
<dbReference type="InterPro" id="IPR015915">
    <property type="entry name" value="Kelch-typ_b-propeller"/>
</dbReference>
<feature type="transmembrane region" description="Helical" evidence="2">
    <location>
        <begin position="300"/>
        <end position="320"/>
    </location>
</feature>
<keyword evidence="2" id="KW-1133">Transmembrane helix</keyword>
<evidence type="ECO:0000313" key="3">
    <source>
        <dbReference type="EMBL" id="KAG0263193.1"/>
    </source>
</evidence>
<protein>
    <recommendedName>
        <fullName evidence="5">Kelch repeat protein</fullName>
    </recommendedName>
</protein>
<comment type="caution">
    <text evidence="3">The sequence shown here is derived from an EMBL/GenBank/DDBJ whole genome shotgun (WGS) entry which is preliminary data.</text>
</comment>
<feature type="region of interest" description="Disordered" evidence="1">
    <location>
        <begin position="270"/>
        <end position="293"/>
    </location>
</feature>
<keyword evidence="2" id="KW-0472">Membrane</keyword>
<evidence type="ECO:0008006" key="5">
    <source>
        <dbReference type="Google" id="ProtNLM"/>
    </source>
</evidence>
<dbReference type="AlphaFoldDB" id="A0A9P6U7P3"/>
<name>A0A9P6U7P3_9FUNG</name>
<evidence type="ECO:0000256" key="2">
    <source>
        <dbReference type="SAM" id="Phobius"/>
    </source>
</evidence>
<evidence type="ECO:0000256" key="1">
    <source>
        <dbReference type="SAM" id="MobiDB-lite"/>
    </source>
</evidence>
<keyword evidence="4" id="KW-1185">Reference proteome</keyword>
<dbReference type="InterPro" id="IPR011043">
    <property type="entry name" value="Gal_Oxase/kelch_b-propeller"/>
</dbReference>
<gene>
    <name evidence="3" type="ORF">DFQ27_001879</name>
</gene>
<dbReference type="Gene3D" id="2.120.10.80">
    <property type="entry name" value="Kelch-type beta propeller"/>
    <property type="match status" value="1"/>
</dbReference>
<dbReference type="Proteomes" id="UP000807716">
    <property type="component" value="Unassembled WGS sequence"/>
</dbReference>
<organism evidence="3 4">
    <name type="scientific">Actinomortierella ambigua</name>
    <dbReference type="NCBI Taxonomy" id="1343610"/>
    <lineage>
        <taxon>Eukaryota</taxon>
        <taxon>Fungi</taxon>
        <taxon>Fungi incertae sedis</taxon>
        <taxon>Mucoromycota</taxon>
        <taxon>Mortierellomycotina</taxon>
        <taxon>Mortierellomycetes</taxon>
        <taxon>Mortierellales</taxon>
        <taxon>Mortierellaceae</taxon>
        <taxon>Actinomortierella</taxon>
    </lineage>
</organism>
<proteinExistence type="predicted"/>
<keyword evidence="2" id="KW-0812">Transmembrane</keyword>
<feature type="compositionally biased region" description="Pro residues" evidence="1">
    <location>
        <begin position="272"/>
        <end position="283"/>
    </location>
</feature>
<dbReference type="EMBL" id="JAAAJB010000167">
    <property type="protein sequence ID" value="KAG0263193.1"/>
    <property type="molecule type" value="Genomic_DNA"/>
</dbReference>